<dbReference type="Proteomes" id="UP000191448">
    <property type="component" value="Unassembled WGS sequence"/>
</dbReference>
<proteinExistence type="predicted"/>
<dbReference type="EMBL" id="LTAY01000026">
    <property type="protein sequence ID" value="OPX49145.1"/>
    <property type="molecule type" value="Genomic_DNA"/>
</dbReference>
<gene>
    <name evidence="1" type="ORF">CLTHE_08990</name>
</gene>
<name>A0A1V4SX68_9CLOT</name>
<dbReference type="AlphaFoldDB" id="A0A1V4SX68"/>
<dbReference type="RefSeq" id="WP_080022192.1">
    <property type="nucleotide sequence ID" value="NZ_LTAY01000026.1"/>
</dbReference>
<reference evidence="1 2" key="1">
    <citation type="submission" date="2016-02" db="EMBL/GenBank/DDBJ databases">
        <title>Genome sequence of Clostridium thermobutyricum DSM 4928.</title>
        <authorList>
            <person name="Poehlein A."/>
            <person name="Daniel R."/>
        </authorList>
    </citation>
    <scope>NUCLEOTIDE SEQUENCE [LARGE SCALE GENOMIC DNA]</scope>
    <source>
        <strain evidence="1 2">DSM 4928</strain>
    </source>
</reference>
<comment type="caution">
    <text evidence="1">The sequence shown here is derived from an EMBL/GenBank/DDBJ whole genome shotgun (WGS) entry which is preliminary data.</text>
</comment>
<accession>A0A1V4SX68</accession>
<evidence type="ECO:0000313" key="2">
    <source>
        <dbReference type="Proteomes" id="UP000191448"/>
    </source>
</evidence>
<organism evidence="1 2">
    <name type="scientific">Clostridium thermobutyricum DSM 4928</name>
    <dbReference type="NCBI Taxonomy" id="1121339"/>
    <lineage>
        <taxon>Bacteria</taxon>
        <taxon>Bacillati</taxon>
        <taxon>Bacillota</taxon>
        <taxon>Clostridia</taxon>
        <taxon>Eubacteriales</taxon>
        <taxon>Clostridiaceae</taxon>
        <taxon>Clostridium</taxon>
    </lineage>
</organism>
<evidence type="ECO:0000313" key="1">
    <source>
        <dbReference type="EMBL" id="OPX49145.1"/>
    </source>
</evidence>
<protein>
    <submittedName>
        <fullName evidence="1">Uncharacterized protein</fullName>
    </submittedName>
</protein>
<sequence>MEKTDVLLRAEEVLTYLYNEINEEYWGNDKTLYEEKMKDFFIISNMLSDLIQYRYNKNMSKEEFKESAIRLIEEFLD</sequence>